<evidence type="ECO:0000313" key="1">
    <source>
        <dbReference type="EMBL" id="KAA6329072.1"/>
    </source>
</evidence>
<protein>
    <submittedName>
        <fullName evidence="1">Uncharacterized protein</fullName>
    </submittedName>
</protein>
<name>A0A5J4R5V5_9ZZZZ</name>
<gene>
    <name evidence="1" type="ORF">EZS27_022088</name>
</gene>
<accession>A0A5J4R5V5</accession>
<proteinExistence type="predicted"/>
<dbReference type="InterPro" id="IPR053842">
    <property type="entry name" value="NikA-like"/>
</dbReference>
<sequence>MAKAGENKPIYELGSETRKLLSLILQDVSLYKQTALAPLPLPTSVKELLEMNKTKMIIMRCSVAEKKIICRMAEKCGMGLSEYCRKQAIQGEVWAIPKLSSEEVEYFHLLKSYCVNFNRIANLIRDKDPLLVNAIWELVNKLTQLQKRII</sequence>
<organism evidence="1">
    <name type="scientific">termite gut metagenome</name>
    <dbReference type="NCBI Taxonomy" id="433724"/>
    <lineage>
        <taxon>unclassified sequences</taxon>
        <taxon>metagenomes</taxon>
        <taxon>organismal metagenomes</taxon>
    </lineage>
</organism>
<comment type="caution">
    <text evidence="1">The sequence shown here is derived from an EMBL/GenBank/DDBJ whole genome shotgun (WGS) entry which is preliminary data.</text>
</comment>
<dbReference type="AlphaFoldDB" id="A0A5J4R5V5"/>
<dbReference type="Pfam" id="PF21983">
    <property type="entry name" value="NikA-like"/>
    <property type="match status" value="1"/>
</dbReference>
<dbReference type="EMBL" id="SNRY01001708">
    <property type="protein sequence ID" value="KAA6329072.1"/>
    <property type="molecule type" value="Genomic_DNA"/>
</dbReference>
<reference evidence="1" key="1">
    <citation type="submission" date="2019-03" db="EMBL/GenBank/DDBJ databases">
        <title>Single cell metagenomics reveals metabolic interactions within the superorganism composed of flagellate Streblomastix strix and complex community of Bacteroidetes bacteria on its surface.</title>
        <authorList>
            <person name="Treitli S.C."/>
            <person name="Kolisko M."/>
            <person name="Husnik F."/>
            <person name="Keeling P."/>
            <person name="Hampl V."/>
        </authorList>
    </citation>
    <scope>NUCLEOTIDE SEQUENCE</scope>
    <source>
        <strain evidence="1">STM</strain>
    </source>
</reference>